<feature type="transmembrane region" description="Helical" evidence="1">
    <location>
        <begin position="69"/>
        <end position="94"/>
    </location>
</feature>
<dbReference type="PANTHER" id="PTHR42736:SF1">
    <property type="entry name" value="PROTEIN-GLUTAMINE GAMMA-GLUTAMYLTRANSFERASE"/>
    <property type="match status" value="1"/>
</dbReference>
<evidence type="ECO:0000313" key="3">
    <source>
        <dbReference type="EMBL" id="KWU65429.1"/>
    </source>
</evidence>
<feature type="transmembrane region" description="Helical" evidence="1">
    <location>
        <begin position="611"/>
        <end position="630"/>
    </location>
</feature>
<keyword evidence="1" id="KW-0472">Membrane</keyword>
<feature type="transmembrane region" description="Helical" evidence="1">
    <location>
        <begin position="164"/>
        <end position="181"/>
    </location>
</feature>
<dbReference type="Pfam" id="PF13559">
    <property type="entry name" value="DUF4129"/>
    <property type="match status" value="1"/>
</dbReference>
<keyword evidence="1" id="KW-1133">Transmembrane helix</keyword>
<dbReference type="EMBL" id="LRPH01000038">
    <property type="protein sequence ID" value="KWU65429.1"/>
    <property type="molecule type" value="Genomic_DNA"/>
</dbReference>
<keyword evidence="1" id="KW-0812">Transmembrane</keyword>
<dbReference type="Gene3D" id="3.10.620.30">
    <property type="match status" value="1"/>
</dbReference>
<name>A0A120EIH7_BACMY</name>
<feature type="transmembrane region" description="Helical" evidence="1">
    <location>
        <begin position="41"/>
        <end position="57"/>
    </location>
</feature>
<accession>A0A120EIH7</accession>
<sequence>MITLRTKHKWDMSRFFMHVCALLLLLEWLRPLIGITNVGRLDIFVIFIGICFTLSFFQTRWQTPIKIVMILFIIHFLYYKNAFINPSWLTKFFADISRNSSLLFQGNLLDISPVFPTLLFFLSFWFLSAFISFWMIHKKRGLLFLILTIIYITIFHNLHLYNANYAIIRTIVIGFFILSLLRIERIREMEHLQNFAREISKLLRPLTIFIVLSATIAYFAPKFGPQWPNPMDFLKFNTSEASKKQEVSKIGYGLDDSRLGGPFKEDPTIVFTAQTQNKQYWRVETKDFYTGKGWEVSENPKKVSFKNKNDVVSWYEQNTKTEATEATISMKKSYPHLTYPAGLVSVEASSNVSYSVDPFSEKIYTMDGDSSTILNSYKVTYGVPEFSIENLKSVKTNEGHETSPYFMTKYTQLPESLPQRVRDLAVNLTNDKGNRYDKVLAIENYFTDNSFVYETMNVLYPAKNQDYVDQFLFDTKSGYCNNFSTSMIVLLRSAGIPARWVKGYTEGTLENTLASAEGENVYTIANNNAHSWVEVYFPGYGWIPFEPTKGFTNPYNFTNNTPASTSQNNEVNNSNNEPIHQRNNEAKLKSLIENTEEASTKKITNSKNDFSWWYVFLSTIPISIIGYILFTTRMKWITFFIILFYKYRKDDAVYQKAYGALLKQFARIGIPRGESQTFREYALHIDTLYNSADMQQLTFSYENAMYQKEQAAAEWKTSVHLWEVLMKKAASLPKSNDYDRVI</sequence>
<proteinExistence type="predicted"/>
<protein>
    <submittedName>
        <fullName evidence="3">Protease</fullName>
    </submittedName>
</protein>
<gene>
    <name evidence="3" type="ORF">AWW70_10710</name>
</gene>
<dbReference type="Pfam" id="PF01841">
    <property type="entry name" value="Transglut_core"/>
    <property type="match status" value="1"/>
</dbReference>
<evidence type="ECO:0000259" key="2">
    <source>
        <dbReference type="SMART" id="SM00460"/>
    </source>
</evidence>
<dbReference type="InterPro" id="IPR025403">
    <property type="entry name" value="TgpA-like_C"/>
</dbReference>
<keyword evidence="3" id="KW-0645">Protease</keyword>
<dbReference type="InterPro" id="IPR021878">
    <property type="entry name" value="TgpA_N"/>
</dbReference>
<keyword evidence="3" id="KW-0378">Hydrolase</keyword>
<feature type="transmembrane region" description="Helical" evidence="1">
    <location>
        <begin position="141"/>
        <end position="158"/>
    </location>
</feature>
<feature type="transmembrane region" description="Helical" evidence="1">
    <location>
        <begin position="114"/>
        <end position="134"/>
    </location>
</feature>
<dbReference type="GO" id="GO:0006508">
    <property type="term" value="P:proteolysis"/>
    <property type="evidence" value="ECO:0007669"/>
    <property type="project" value="UniProtKB-KW"/>
</dbReference>
<dbReference type="InterPro" id="IPR002931">
    <property type="entry name" value="Transglutaminase-like"/>
</dbReference>
<dbReference type="Proteomes" id="UP000065797">
    <property type="component" value="Unassembled WGS sequence"/>
</dbReference>
<organism evidence="3 4">
    <name type="scientific">Bacillus mycoides</name>
    <dbReference type="NCBI Taxonomy" id="1405"/>
    <lineage>
        <taxon>Bacteria</taxon>
        <taxon>Bacillati</taxon>
        <taxon>Bacillota</taxon>
        <taxon>Bacilli</taxon>
        <taxon>Bacillales</taxon>
        <taxon>Bacillaceae</taxon>
        <taxon>Bacillus</taxon>
        <taxon>Bacillus cereus group</taxon>
    </lineage>
</organism>
<feature type="transmembrane region" description="Helical" evidence="1">
    <location>
        <begin position="202"/>
        <end position="220"/>
    </location>
</feature>
<dbReference type="Pfam" id="PF11992">
    <property type="entry name" value="TgpA_N"/>
    <property type="match status" value="1"/>
</dbReference>
<dbReference type="GO" id="GO:0008233">
    <property type="term" value="F:peptidase activity"/>
    <property type="evidence" value="ECO:0007669"/>
    <property type="project" value="UniProtKB-KW"/>
</dbReference>
<reference evidence="3 4" key="1">
    <citation type="submission" date="2016-01" db="EMBL/GenBank/DDBJ databases">
        <authorList>
            <person name="McClelland M."/>
            <person name="Jain A."/>
            <person name="Saraogi P."/>
            <person name="Mendelson R."/>
            <person name="Westerman R."/>
            <person name="SanMiguel P."/>
            <person name="Csonka L."/>
        </authorList>
    </citation>
    <scope>NUCLEOTIDE SEQUENCE [LARGE SCALE GENOMIC DNA]</scope>
    <source>
        <strain evidence="3 4">PE8-15</strain>
    </source>
</reference>
<comment type="caution">
    <text evidence="3">The sequence shown here is derived from an EMBL/GenBank/DDBJ whole genome shotgun (WGS) entry which is preliminary data.</text>
</comment>
<dbReference type="PANTHER" id="PTHR42736">
    <property type="entry name" value="PROTEIN-GLUTAMINE GAMMA-GLUTAMYLTRANSFERASE"/>
    <property type="match status" value="1"/>
</dbReference>
<dbReference type="SMART" id="SM00460">
    <property type="entry name" value="TGc"/>
    <property type="match status" value="1"/>
</dbReference>
<evidence type="ECO:0000313" key="4">
    <source>
        <dbReference type="Proteomes" id="UP000065797"/>
    </source>
</evidence>
<dbReference type="InterPro" id="IPR038765">
    <property type="entry name" value="Papain-like_cys_pep_sf"/>
</dbReference>
<feature type="domain" description="Transglutaminase-like" evidence="2">
    <location>
        <begin position="472"/>
        <end position="549"/>
    </location>
</feature>
<dbReference type="RefSeq" id="WP_060749841.1">
    <property type="nucleotide sequence ID" value="NZ_LRPH01000038.1"/>
</dbReference>
<dbReference type="AlphaFoldDB" id="A0A120EIH7"/>
<dbReference type="InterPro" id="IPR052901">
    <property type="entry name" value="Bact_TGase-like"/>
</dbReference>
<evidence type="ECO:0000256" key="1">
    <source>
        <dbReference type="SAM" id="Phobius"/>
    </source>
</evidence>
<dbReference type="SUPFAM" id="SSF54001">
    <property type="entry name" value="Cysteine proteinases"/>
    <property type="match status" value="1"/>
</dbReference>